<proteinExistence type="predicted"/>
<feature type="transmembrane region" description="Helical" evidence="1">
    <location>
        <begin position="42"/>
        <end position="60"/>
    </location>
</feature>
<accession>A0AAW2SLF0</accession>
<evidence type="ECO:0000256" key="1">
    <source>
        <dbReference type="SAM" id="Phobius"/>
    </source>
</evidence>
<name>A0AAW2SLF0_SESRA</name>
<gene>
    <name evidence="2" type="ORF">Sradi_2549600</name>
</gene>
<sequence>MDLKEEVNFDKDVGNRAFQRRTSYLNHLFQVHKLENKGPRKWSMFLIPLGLLVPLTVAPLRSNFFTPHLH</sequence>
<comment type="caution">
    <text evidence="2">The sequence shown here is derived from an EMBL/GenBank/DDBJ whole genome shotgun (WGS) entry which is preliminary data.</text>
</comment>
<dbReference type="AlphaFoldDB" id="A0AAW2SLF0"/>
<evidence type="ECO:0000313" key="2">
    <source>
        <dbReference type="EMBL" id="KAL0393268.1"/>
    </source>
</evidence>
<keyword evidence="1" id="KW-0812">Transmembrane</keyword>
<reference evidence="2" key="1">
    <citation type="submission" date="2020-06" db="EMBL/GenBank/DDBJ databases">
        <authorList>
            <person name="Li T."/>
            <person name="Hu X."/>
            <person name="Zhang T."/>
            <person name="Song X."/>
            <person name="Zhang H."/>
            <person name="Dai N."/>
            <person name="Sheng W."/>
            <person name="Hou X."/>
            <person name="Wei L."/>
        </authorList>
    </citation>
    <scope>NUCLEOTIDE SEQUENCE</scope>
    <source>
        <strain evidence="2">G02</strain>
        <tissue evidence="2">Leaf</tissue>
    </source>
</reference>
<keyword evidence="1" id="KW-0472">Membrane</keyword>
<reference evidence="2" key="2">
    <citation type="journal article" date="2024" name="Plant">
        <title>Genomic evolution and insights into agronomic trait innovations of Sesamum species.</title>
        <authorList>
            <person name="Miao H."/>
            <person name="Wang L."/>
            <person name="Qu L."/>
            <person name="Liu H."/>
            <person name="Sun Y."/>
            <person name="Le M."/>
            <person name="Wang Q."/>
            <person name="Wei S."/>
            <person name="Zheng Y."/>
            <person name="Lin W."/>
            <person name="Duan Y."/>
            <person name="Cao H."/>
            <person name="Xiong S."/>
            <person name="Wang X."/>
            <person name="Wei L."/>
            <person name="Li C."/>
            <person name="Ma Q."/>
            <person name="Ju M."/>
            <person name="Zhao R."/>
            <person name="Li G."/>
            <person name="Mu C."/>
            <person name="Tian Q."/>
            <person name="Mei H."/>
            <person name="Zhang T."/>
            <person name="Gao T."/>
            <person name="Zhang H."/>
        </authorList>
    </citation>
    <scope>NUCLEOTIDE SEQUENCE</scope>
    <source>
        <strain evidence="2">G02</strain>
    </source>
</reference>
<dbReference type="EMBL" id="JACGWJ010000010">
    <property type="protein sequence ID" value="KAL0393268.1"/>
    <property type="molecule type" value="Genomic_DNA"/>
</dbReference>
<protein>
    <submittedName>
        <fullName evidence="2">Uncharacterized protein</fullName>
    </submittedName>
</protein>
<organism evidence="2">
    <name type="scientific">Sesamum radiatum</name>
    <name type="common">Black benniseed</name>
    <dbReference type="NCBI Taxonomy" id="300843"/>
    <lineage>
        <taxon>Eukaryota</taxon>
        <taxon>Viridiplantae</taxon>
        <taxon>Streptophyta</taxon>
        <taxon>Embryophyta</taxon>
        <taxon>Tracheophyta</taxon>
        <taxon>Spermatophyta</taxon>
        <taxon>Magnoliopsida</taxon>
        <taxon>eudicotyledons</taxon>
        <taxon>Gunneridae</taxon>
        <taxon>Pentapetalae</taxon>
        <taxon>asterids</taxon>
        <taxon>lamiids</taxon>
        <taxon>Lamiales</taxon>
        <taxon>Pedaliaceae</taxon>
        <taxon>Sesamum</taxon>
    </lineage>
</organism>
<keyword evidence="1" id="KW-1133">Transmembrane helix</keyword>